<comment type="caution">
    <text evidence="1">The sequence shown here is derived from an EMBL/GenBank/DDBJ whole genome shotgun (WGS) entry which is preliminary data.</text>
</comment>
<evidence type="ECO:0000313" key="2">
    <source>
        <dbReference type="Proteomes" id="UP000004756"/>
    </source>
</evidence>
<dbReference type="Proteomes" id="UP000004756">
    <property type="component" value="Unassembled WGS sequence"/>
</dbReference>
<reference evidence="1 2" key="2">
    <citation type="submission" date="2009-02" db="EMBL/GenBank/DDBJ databases">
        <title>Draft genome sequence of Clostridium asparagiforme (DSM 15981).</title>
        <authorList>
            <person name="Sudarsanam P."/>
            <person name="Ley R."/>
            <person name="Guruge J."/>
            <person name="Turnbaugh P.J."/>
            <person name="Mahowald M."/>
            <person name="Liep D."/>
            <person name="Gordon J."/>
        </authorList>
    </citation>
    <scope>NUCLEOTIDE SEQUENCE [LARGE SCALE GENOMIC DNA]</scope>
    <source>
        <strain evidence="1 2">DSM 15981</strain>
    </source>
</reference>
<evidence type="ECO:0000313" key="1">
    <source>
        <dbReference type="EMBL" id="EEG56516.1"/>
    </source>
</evidence>
<dbReference type="EMBL" id="ACCJ01000060">
    <property type="protein sequence ID" value="EEG56516.1"/>
    <property type="molecule type" value="Genomic_DNA"/>
</dbReference>
<reference evidence="1 2" key="1">
    <citation type="submission" date="2009-01" db="EMBL/GenBank/DDBJ databases">
        <authorList>
            <person name="Fulton L."/>
            <person name="Clifton S."/>
            <person name="Fulton B."/>
            <person name="Xu J."/>
            <person name="Minx P."/>
            <person name="Pepin K.H."/>
            <person name="Johnson M."/>
            <person name="Bhonagiri V."/>
            <person name="Nash W.E."/>
            <person name="Mardis E.R."/>
            <person name="Wilson R.K."/>
        </authorList>
    </citation>
    <scope>NUCLEOTIDE SEQUENCE [LARGE SCALE GENOMIC DNA]</scope>
    <source>
        <strain evidence="1 2">DSM 15981</strain>
    </source>
</reference>
<name>C0CWN1_9FIRM</name>
<dbReference type="AlphaFoldDB" id="C0CWN1"/>
<gene>
    <name evidence="1" type="ORF">CLOSTASPAR_01401</name>
</gene>
<sequence length="48" mass="6124">MCGFCTQYIRHLQFCKIEIYYKEIRKFRYQKRERKMELRNLNTFVRAA</sequence>
<feature type="non-terminal residue" evidence="1">
    <location>
        <position position="48"/>
    </location>
</feature>
<accession>C0CWN1</accession>
<protein>
    <submittedName>
        <fullName evidence="1">Uncharacterized protein</fullName>
    </submittedName>
</protein>
<organism evidence="1 2">
    <name type="scientific">[Clostridium] asparagiforme DSM 15981</name>
    <dbReference type="NCBI Taxonomy" id="518636"/>
    <lineage>
        <taxon>Bacteria</taxon>
        <taxon>Bacillati</taxon>
        <taxon>Bacillota</taxon>
        <taxon>Clostridia</taxon>
        <taxon>Lachnospirales</taxon>
        <taxon>Lachnospiraceae</taxon>
        <taxon>Enterocloster</taxon>
    </lineage>
</organism>
<dbReference type="HOGENOM" id="CLU_3176856_0_0_9"/>
<keyword evidence="2" id="KW-1185">Reference proteome</keyword>
<proteinExistence type="predicted"/>